<dbReference type="SUPFAM" id="SSF81606">
    <property type="entry name" value="PP2C-like"/>
    <property type="match status" value="1"/>
</dbReference>
<evidence type="ECO:0000259" key="1">
    <source>
        <dbReference type="PROSITE" id="PS51746"/>
    </source>
</evidence>
<dbReference type="InterPro" id="IPR001932">
    <property type="entry name" value="PPM-type_phosphatase-like_dom"/>
</dbReference>
<proteinExistence type="predicted"/>
<sequence length="309" mass="33263">MPMIPSDQLQFGPGLDVAVRCALGVGPVMRAENQDNYLLIDVDGKAAFLRDERPKRATVPGWPHGHARLAVLDGMGGHGHGREAAEAVVEGLLSMPACVTAAALALHLDALHAQLQRQFDSATPTGLRPGTTLTMLELIPGQDALLYHVGDSRLYEIRGRHATPLTVDHVPATAHAMAALIGEHAWRQQVYGEHQPQISQAFILGNSLANPALLADALFELTPINLPPWLRQLGDRRPLALRAGSIYLLATDGFWSCAKPEPWVAQWPRLVARCRSAGAVADALFAELANNPPPGLQPDNLTAIVLRVN</sequence>
<dbReference type="AlphaFoldDB" id="A0A4Y9T4I8"/>
<dbReference type="OrthoDB" id="9801841at2"/>
<reference evidence="2 3" key="1">
    <citation type="submission" date="2019-03" db="EMBL/GenBank/DDBJ databases">
        <title>Draft genome of Massilia hortus sp. nov., a novel bacterial species of the Oxalobacteraceae family.</title>
        <authorList>
            <person name="Peta V."/>
            <person name="Raths R."/>
            <person name="Bucking H."/>
        </authorList>
    </citation>
    <scope>NUCLEOTIDE SEQUENCE [LARGE SCALE GENOMIC DNA]</scope>
    <source>
        <strain evidence="2 3">ONC3</strain>
    </source>
</reference>
<dbReference type="SMART" id="SM00332">
    <property type="entry name" value="PP2Cc"/>
    <property type="match status" value="1"/>
</dbReference>
<dbReference type="Gene3D" id="3.60.40.10">
    <property type="entry name" value="PPM-type phosphatase domain"/>
    <property type="match status" value="1"/>
</dbReference>
<keyword evidence="3" id="KW-1185">Reference proteome</keyword>
<organism evidence="2 3">
    <name type="scientific">Massilia horti</name>
    <dbReference type="NCBI Taxonomy" id="2562153"/>
    <lineage>
        <taxon>Bacteria</taxon>
        <taxon>Pseudomonadati</taxon>
        <taxon>Pseudomonadota</taxon>
        <taxon>Betaproteobacteria</taxon>
        <taxon>Burkholderiales</taxon>
        <taxon>Oxalobacteraceae</taxon>
        <taxon>Telluria group</taxon>
        <taxon>Massilia</taxon>
    </lineage>
</organism>
<name>A0A4Y9T4I8_9BURK</name>
<evidence type="ECO:0000313" key="3">
    <source>
        <dbReference type="Proteomes" id="UP000297258"/>
    </source>
</evidence>
<accession>A0A4Y9T4I8</accession>
<dbReference type="PROSITE" id="PS51746">
    <property type="entry name" value="PPM_2"/>
    <property type="match status" value="1"/>
</dbReference>
<dbReference type="InterPro" id="IPR036457">
    <property type="entry name" value="PPM-type-like_dom_sf"/>
</dbReference>
<gene>
    <name evidence="2" type="ORF">E4O92_12175</name>
</gene>
<evidence type="ECO:0000313" key="2">
    <source>
        <dbReference type="EMBL" id="TFW31875.1"/>
    </source>
</evidence>
<feature type="domain" description="PPM-type phosphatase" evidence="1">
    <location>
        <begin position="53"/>
        <end position="308"/>
    </location>
</feature>
<protein>
    <submittedName>
        <fullName evidence="2">Protein phosphatase</fullName>
    </submittedName>
</protein>
<dbReference type="Proteomes" id="UP000297258">
    <property type="component" value="Unassembled WGS sequence"/>
</dbReference>
<dbReference type="EMBL" id="SPUM01000078">
    <property type="protein sequence ID" value="TFW31875.1"/>
    <property type="molecule type" value="Genomic_DNA"/>
</dbReference>
<comment type="caution">
    <text evidence="2">The sequence shown here is derived from an EMBL/GenBank/DDBJ whole genome shotgun (WGS) entry which is preliminary data.</text>
</comment>